<dbReference type="InterPro" id="IPR029057">
    <property type="entry name" value="PRTase-like"/>
</dbReference>
<dbReference type="Proteomes" id="UP000766595">
    <property type="component" value="Unassembled WGS sequence"/>
</dbReference>
<dbReference type="Gene3D" id="3.40.50.2020">
    <property type="match status" value="1"/>
</dbReference>
<dbReference type="InterPro" id="IPR051910">
    <property type="entry name" value="ComF/GntX_DNA_util-trans"/>
</dbReference>
<dbReference type="PANTHER" id="PTHR47505">
    <property type="entry name" value="DNA UTILIZATION PROTEIN YHGH"/>
    <property type="match status" value="1"/>
</dbReference>
<dbReference type="InterPro" id="IPR000836">
    <property type="entry name" value="PRTase_dom"/>
</dbReference>
<accession>A0A947DA43</accession>
<keyword evidence="5" id="KW-1185">Reference proteome</keyword>
<dbReference type="EMBL" id="JAHHZF010000008">
    <property type="protein sequence ID" value="MBT9291187.1"/>
    <property type="molecule type" value="Genomic_DNA"/>
</dbReference>
<evidence type="ECO:0000259" key="3">
    <source>
        <dbReference type="Pfam" id="PF18912"/>
    </source>
</evidence>
<dbReference type="AlphaFoldDB" id="A0A947DA43"/>
<organism evidence="4 5">
    <name type="scientific">Prosthecodimorpha staleyi</name>
    <dbReference type="NCBI Taxonomy" id="2840188"/>
    <lineage>
        <taxon>Bacteria</taxon>
        <taxon>Pseudomonadati</taxon>
        <taxon>Pseudomonadota</taxon>
        <taxon>Alphaproteobacteria</taxon>
        <taxon>Hyphomicrobiales</taxon>
        <taxon>Ancalomicrobiaceae</taxon>
        <taxon>Prosthecodimorpha</taxon>
    </lineage>
</organism>
<gene>
    <name evidence="4" type="ORF">KL771_17105</name>
</gene>
<dbReference type="SUPFAM" id="SSF53271">
    <property type="entry name" value="PRTase-like"/>
    <property type="match status" value="1"/>
</dbReference>
<dbReference type="CDD" id="cd06223">
    <property type="entry name" value="PRTases_typeI"/>
    <property type="match status" value="1"/>
</dbReference>
<dbReference type="PANTHER" id="PTHR47505:SF1">
    <property type="entry name" value="DNA UTILIZATION PROTEIN YHGH"/>
    <property type="match status" value="1"/>
</dbReference>
<comment type="similarity">
    <text evidence="1">Belongs to the ComF/GntX family.</text>
</comment>
<evidence type="ECO:0000256" key="1">
    <source>
        <dbReference type="ARBA" id="ARBA00008007"/>
    </source>
</evidence>
<evidence type="ECO:0000313" key="4">
    <source>
        <dbReference type="EMBL" id="MBT9291187.1"/>
    </source>
</evidence>
<evidence type="ECO:0000259" key="2">
    <source>
        <dbReference type="Pfam" id="PF00156"/>
    </source>
</evidence>
<comment type="caution">
    <text evidence="4">The sequence shown here is derived from an EMBL/GenBank/DDBJ whole genome shotgun (WGS) entry which is preliminary data.</text>
</comment>
<dbReference type="Pfam" id="PF00156">
    <property type="entry name" value="Pribosyltran"/>
    <property type="match status" value="1"/>
</dbReference>
<sequence length="270" mass="28872">MDPHIPFRRLFDRAREAGGHGLVAGAAGLFRRGLDFVLPPVCSQCRIPVAEPHSLCAACWADLRLIERPYCEQLGIPFGYDLGPGALSAEAIADPPPFDKARAAVLYEGMAAELVHRLKYQDRTELGRLIGRLTARAGTDLFPRAGLIVPVPLHPSRLLTRKFNQSQLIAAELGRQCGLPVDPLALARVKATDRQVGLNPRERAENVAGAFRVPPAAKARIAGTHILLVDDVLTTGATVKAATRALKRGGAAAVDVITFARVAAAGTLHI</sequence>
<protein>
    <submittedName>
        <fullName evidence="4">ComF family protein</fullName>
    </submittedName>
</protein>
<dbReference type="RefSeq" id="WP_261969755.1">
    <property type="nucleotide sequence ID" value="NZ_JAHHZF010000008.1"/>
</dbReference>
<reference evidence="4 5" key="1">
    <citation type="submission" date="2021-06" db="EMBL/GenBank/DDBJ databases">
        <authorList>
            <person name="Grouzdev D.S."/>
            <person name="Koziaeva V."/>
        </authorList>
    </citation>
    <scope>NUCLEOTIDE SEQUENCE [LARGE SCALE GENOMIC DNA]</scope>
    <source>
        <strain evidence="4 5">22</strain>
    </source>
</reference>
<feature type="domain" description="Double zinc ribbon" evidence="3">
    <location>
        <begin position="34"/>
        <end position="81"/>
    </location>
</feature>
<evidence type="ECO:0000313" key="5">
    <source>
        <dbReference type="Proteomes" id="UP000766595"/>
    </source>
</evidence>
<proteinExistence type="inferred from homology"/>
<name>A0A947DA43_9HYPH</name>
<feature type="domain" description="Phosphoribosyltransferase" evidence="2">
    <location>
        <begin position="210"/>
        <end position="262"/>
    </location>
</feature>
<dbReference type="Pfam" id="PF18912">
    <property type="entry name" value="DZR_2"/>
    <property type="match status" value="1"/>
</dbReference>
<dbReference type="InterPro" id="IPR044005">
    <property type="entry name" value="DZR_2"/>
</dbReference>